<reference evidence="1" key="1">
    <citation type="submission" date="2021-01" db="EMBL/GenBank/DDBJ databases">
        <title>Modified the classification status of verrucomicrobia.</title>
        <authorList>
            <person name="Feng X."/>
        </authorList>
    </citation>
    <scope>NUCLEOTIDE SEQUENCE</scope>
    <source>
        <strain evidence="1">KCTC 22201</strain>
    </source>
</reference>
<accession>A0A934RHA5</accession>
<dbReference type="Gene3D" id="3.40.50.1000">
    <property type="entry name" value="HAD superfamily/HAD-like"/>
    <property type="match status" value="2"/>
</dbReference>
<dbReference type="PANTHER" id="PTHR10000">
    <property type="entry name" value="PHOSPHOSERINE PHOSPHATASE"/>
    <property type="match status" value="1"/>
</dbReference>
<evidence type="ECO:0000313" key="2">
    <source>
        <dbReference type="Proteomes" id="UP000658278"/>
    </source>
</evidence>
<dbReference type="AlphaFoldDB" id="A0A934RHA5"/>
<organism evidence="1 2">
    <name type="scientific">Haloferula rosea</name>
    <dbReference type="NCBI Taxonomy" id="490093"/>
    <lineage>
        <taxon>Bacteria</taxon>
        <taxon>Pseudomonadati</taxon>
        <taxon>Verrucomicrobiota</taxon>
        <taxon>Verrucomicrobiia</taxon>
        <taxon>Verrucomicrobiales</taxon>
        <taxon>Verrucomicrobiaceae</taxon>
        <taxon>Haloferula</taxon>
    </lineage>
</organism>
<keyword evidence="1" id="KW-0378">Hydrolase</keyword>
<dbReference type="Proteomes" id="UP000658278">
    <property type="component" value="Unassembled WGS sequence"/>
</dbReference>
<dbReference type="RefSeq" id="WP_200282138.1">
    <property type="nucleotide sequence ID" value="NZ_JAENII010000014.1"/>
</dbReference>
<protein>
    <submittedName>
        <fullName evidence="1">HAD hydrolase family protein</fullName>
    </submittedName>
</protein>
<dbReference type="PANTHER" id="PTHR10000:SF8">
    <property type="entry name" value="HAD SUPERFAMILY HYDROLASE-LIKE, TYPE 3"/>
    <property type="match status" value="1"/>
</dbReference>
<comment type="caution">
    <text evidence="1">The sequence shown here is derived from an EMBL/GenBank/DDBJ whole genome shotgun (WGS) entry which is preliminary data.</text>
</comment>
<dbReference type="GO" id="GO:0005829">
    <property type="term" value="C:cytosol"/>
    <property type="evidence" value="ECO:0007669"/>
    <property type="project" value="TreeGrafter"/>
</dbReference>
<dbReference type="InterPro" id="IPR023214">
    <property type="entry name" value="HAD_sf"/>
</dbReference>
<dbReference type="GO" id="GO:0016791">
    <property type="term" value="F:phosphatase activity"/>
    <property type="evidence" value="ECO:0007669"/>
    <property type="project" value="TreeGrafter"/>
</dbReference>
<sequence length="266" mass="30109">MRALDLPENPEWVLSFDFDGTLHDPASSSPVDSEFFDLISNLRRRDCVVWGINTGRSMEHVIEGLIESRFPFSPDWVVAREREIWYPNPYGRWVGDIKWNKTCDRDHKRFFKKIRKLLLLIRAEVEEHTGATWVEQKGDLAGLIARTDEEMEWILGRVRTHAAAEPLLGWQRNSIYLRFGHKNYQKGSSLRQVASGYGLGPERCFAIGDSHNDFEMLSPDAAARIACPGNAVDEVRTHVGTVGGYICSAAHSAGCVEALEHYFSAS</sequence>
<dbReference type="SUPFAM" id="SSF56784">
    <property type="entry name" value="HAD-like"/>
    <property type="match status" value="1"/>
</dbReference>
<gene>
    <name evidence="1" type="ORF">JIN81_15895</name>
</gene>
<dbReference type="Pfam" id="PF08282">
    <property type="entry name" value="Hydrolase_3"/>
    <property type="match status" value="1"/>
</dbReference>
<dbReference type="EMBL" id="JAENII010000014">
    <property type="protein sequence ID" value="MBK1828516.1"/>
    <property type="molecule type" value="Genomic_DNA"/>
</dbReference>
<dbReference type="GO" id="GO:0000287">
    <property type="term" value="F:magnesium ion binding"/>
    <property type="evidence" value="ECO:0007669"/>
    <property type="project" value="TreeGrafter"/>
</dbReference>
<name>A0A934RHA5_9BACT</name>
<dbReference type="InterPro" id="IPR036412">
    <property type="entry name" value="HAD-like_sf"/>
</dbReference>
<keyword evidence="2" id="KW-1185">Reference proteome</keyword>
<evidence type="ECO:0000313" key="1">
    <source>
        <dbReference type="EMBL" id="MBK1828516.1"/>
    </source>
</evidence>
<proteinExistence type="predicted"/>